<reference evidence="2 3" key="1">
    <citation type="submission" date="2014-10" db="EMBL/GenBank/DDBJ databases">
        <title>Kaistella solincola genome.</title>
        <authorList>
            <person name="Newman J.D."/>
        </authorList>
    </citation>
    <scope>NUCLEOTIDE SEQUENCE [LARGE SCALE GENOMIC DNA]</scope>
    <source>
        <strain evidence="2 3">DSM 22468</strain>
    </source>
</reference>
<dbReference type="CDD" id="cd00038">
    <property type="entry name" value="CAP_ED"/>
    <property type="match status" value="1"/>
</dbReference>
<sequence>MYKEKNLIEIKSLNFFYLSVKHFLMQEPFDFLISCAQKIGPLSTQDVAEIKRCFTLHSVKKNEVFLHAGQPCNRIYFVVNGLIRTYHLNPNGSEFTRVVVPEGQFCTVLASFNDHLSSPAYFQALEEAQLLGITEHDFRKLVLVSPKIQNIYLKILEDYQNFHIHRMEFLTQCNPRQKIKIFHKENPGLVTRLSKKVIASYLQITPETYSRYLKNFNMNSLCNQTSAE</sequence>
<gene>
    <name evidence="2" type="ORF">OA84_01055</name>
</gene>
<dbReference type="InterPro" id="IPR018490">
    <property type="entry name" value="cNMP-bd_dom_sf"/>
</dbReference>
<dbReference type="SUPFAM" id="SSF51206">
    <property type="entry name" value="cAMP-binding domain-like"/>
    <property type="match status" value="1"/>
</dbReference>
<proteinExistence type="predicted"/>
<name>A0ABR4ZRP8_9FLAO</name>
<dbReference type="Gene3D" id="2.60.120.10">
    <property type="entry name" value="Jelly Rolls"/>
    <property type="match status" value="1"/>
</dbReference>
<dbReference type="Proteomes" id="UP000031275">
    <property type="component" value="Unassembled WGS sequence"/>
</dbReference>
<dbReference type="Pfam" id="PF00027">
    <property type="entry name" value="cNMP_binding"/>
    <property type="match status" value="1"/>
</dbReference>
<evidence type="ECO:0000313" key="2">
    <source>
        <dbReference type="EMBL" id="KIA84171.1"/>
    </source>
</evidence>
<comment type="caution">
    <text evidence="2">The sequence shown here is derived from an EMBL/GenBank/DDBJ whole genome shotgun (WGS) entry which is preliminary data.</text>
</comment>
<dbReference type="InterPro" id="IPR036388">
    <property type="entry name" value="WH-like_DNA-bd_sf"/>
</dbReference>
<evidence type="ECO:0000313" key="3">
    <source>
        <dbReference type="Proteomes" id="UP000031275"/>
    </source>
</evidence>
<organism evidence="2 3">
    <name type="scientific">Kaistella solincola</name>
    <dbReference type="NCBI Taxonomy" id="510955"/>
    <lineage>
        <taxon>Bacteria</taxon>
        <taxon>Pseudomonadati</taxon>
        <taxon>Bacteroidota</taxon>
        <taxon>Flavobacteriia</taxon>
        <taxon>Flavobacteriales</taxon>
        <taxon>Weeksellaceae</taxon>
        <taxon>Chryseobacterium group</taxon>
        <taxon>Kaistella</taxon>
    </lineage>
</organism>
<dbReference type="InterPro" id="IPR014710">
    <property type="entry name" value="RmlC-like_jellyroll"/>
</dbReference>
<dbReference type="EMBL" id="JSYK01000002">
    <property type="protein sequence ID" value="KIA84171.1"/>
    <property type="molecule type" value="Genomic_DNA"/>
</dbReference>
<feature type="domain" description="Cyclic nucleotide-binding" evidence="1">
    <location>
        <begin position="38"/>
        <end position="142"/>
    </location>
</feature>
<accession>A0ABR4ZRP8</accession>
<evidence type="ECO:0000259" key="1">
    <source>
        <dbReference type="PROSITE" id="PS50042"/>
    </source>
</evidence>
<dbReference type="PROSITE" id="PS50042">
    <property type="entry name" value="CNMP_BINDING_3"/>
    <property type="match status" value="1"/>
</dbReference>
<keyword evidence="3" id="KW-1185">Reference proteome</keyword>
<dbReference type="InterPro" id="IPR000595">
    <property type="entry name" value="cNMP-bd_dom"/>
</dbReference>
<dbReference type="Gene3D" id="1.10.10.10">
    <property type="entry name" value="Winged helix-like DNA-binding domain superfamily/Winged helix DNA-binding domain"/>
    <property type="match status" value="1"/>
</dbReference>
<protein>
    <recommendedName>
        <fullName evidence="1">Cyclic nucleotide-binding domain-containing protein</fullName>
    </recommendedName>
</protein>
<dbReference type="SMART" id="SM00100">
    <property type="entry name" value="cNMP"/>
    <property type="match status" value="1"/>
</dbReference>